<dbReference type="EMBL" id="QHBU01000207">
    <property type="protein sequence ID" value="PZR79416.1"/>
    <property type="molecule type" value="Genomic_DNA"/>
</dbReference>
<dbReference type="AlphaFoldDB" id="A0A2W5Z995"/>
<dbReference type="SUPFAM" id="SSF142906">
    <property type="entry name" value="YjbR-like"/>
    <property type="match status" value="1"/>
</dbReference>
<sequence>MTTKPVERVRRICLSFPEAYEEQTWGEATFRVRKKIFCMAAGHDPATPSVSLKATREEQQALLAQGKPFFFPAYVGAKGWIGVDLSSASIDWAELEELITEAYRLTAPKKLSGQIP</sequence>
<protein>
    <submittedName>
        <fullName evidence="1">Phosphoribosylglycinamide formyltransferase</fullName>
    </submittedName>
</protein>
<dbReference type="InterPro" id="IPR058532">
    <property type="entry name" value="YjbR/MT2646/Rv2570-like"/>
</dbReference>
<comment type="caution">
    <text evidence="1">The sequence shown here is derived from an EMBL/GenBank/DDBJ whole genome shotgun (WGS) entry which is preliminary data.</text>
</comment>
<evidence type="ECO:0000313" key="1">
    <source>
        <dbReference type="EMBL" id="PZR79416.1"/>
    </source>
</evidence>
<dbReference type="Proteomes" id="UP000248724">
    <property type="component" value="Unassembled WGS sequence"/>
</dbReference>
<evidence type="ECO:0000313" key="2">
    <source>
        <dbReference type="Proteomes" id="UP000248724"/>
    </source>
</evidence>
<dbReference type="Gene3D" id="3.90.1150.30">
    <property type="match status" value="1"/>
</dbReference>
<name>A0A2W5Z995_9BACT</name>
<organism evidence="1 2">
    <name type="scientific">Candidatus Aeolococcus gillhamiae</name>
    <dbReference type="NCBI Taxonomy" id="3127015"/>
    <lineage>
        <taxon>Bacteria</taxon>
        <taxon>Bacillati</taxon>
        <taxon>Candidatus Dormiibacterota</taxon>
        <taxon>Candidatus Dormibacteria</taxon>
        <taxon>Candidatus Aeolococcales</taxon>
        <taxon>Candidatus Aeolococcaceae</taxon>
        <taxon>Candidatus Aeolococcus</taxon>
    </lineage>
</organism>
<reference evidence="1 2" key="1">
    <citation type="journal article" date="2017" name="Nature">
        <title>Atmospheric trace gases support primary production in Antarctic desert surface soil.</title>
        <authorList>
            <person name="Ji M."/>
            <person name="Greening C."/>
            <person name="Vanwonterghem I."/>
            <person name="Carere C.R."/>
            <person name="Bay S.K."/>
            <person name="Steen J.A."/>
            <person name="Montgomery K."/>
            <person name="Lines T."/>
            <person name="Beardall J."/>
            <person name="van Dorst J."/>
            <person name="Snape I."/>
            <person name="Stott M.B."/>
            <person name="Hugenholtz P."/>
            <person name="Ferrari B.C."/>
        </authorList>
    </citation>
    <scope>NUCLEOTIDE SEQUENCE [LARGE SCALE GENOMIC DNA]</scope>
    <source>
        <strain evidence="1">RRmetagenome_bin12</strain>
    </source>
</reference>
<dbReference type="Pfam" id="PF04237">
    <property type="entry name" value="YjbR"/>
    <property type="match status" value="1"/>
</dbReference>
<proteinExistence type="predicted"/>
<dbReference type="InterPro" id="IPR038056">
    <property type="entry name" value="YjbR-like_sf"/>
</dbReference>
<accession>A0A2W5Z995</accession>
<gene>
    <name evidence="1" type="ORF">DLM65_10780</name>
</gene>